<keyword evidence="6 7" id="KW-0694">RNA-binding</keyword>
<feature type="binding site" evidence="7">
    <location>
        <position position="11"/>
    </location>
    <ligand>
        <name>S-adenosyl-L-methionine</name>
        <dbReference type="ChEBI" id="CHEBI:59789"/>
    </ligand>
</feature>
<evidence type="ECO:0000256" key="1">
    <source>
        <dbReference type="ARBA" id="ARBA00022490"/>
    </source>
</evidence>
<evidence type="ECO:0000256" key="6">
    <source>
        <dbReference type="ARBA" id="ARBA00022884"/>
    </source>
</evidence>
<dbReference type="SUPFAM" id="SSF53335">
    <property type="entry name" value="S-adenosyl-L-methionine-dependent methyltransferases"/>
    <property type="match status" value="1"/>
</dbReference>
<keyword evidence="2" id="KW-0698">rRNA processing</keyword>
<accession>A0A832QDX6</accession>
<dbReference type="PANTHER" id="PTHR11727">
    <property type="entry name" value="DIMETHYLADENOSINE TRANSFERASE"/>
    <property type="match status" value="1"/>
</dbReference>
<dbReference type="InterPro" id="IPR020596">
    <property type="entry name" value="rRNA_Ade_Mease_Trfase_CS"/>
</dbReference>
<evidence type="ECO:0000256" key="7">
    <source>
        <dbReference type="PROSITE-ProRule" id="PRU01026"/>
    </source>
</evidence>
<evidence type="ECO:0000256" key="2">
    <source>
        <dbReference type="ARBA" id="ARBA00022552"/>
    </source>
</evidence>
<protein>
    <submittedName>
        <fullName evidence="9">Ribosomal RNA small subunit methyltransferase A</fullName>
        <ecNumber evidence="9">2.1.1.182</ecNumber>
    </submittedName>
</protein>
<keyword evidence="4 7" id="KW-0808">Transferase</keyword>
<dbReference type="InterPro" id="IPR020598">
    <property type="entry name" value="rRNA_Ade_methylase_Trfase_N"/>
</dbReference>
<dbReference type="GO" id="GO:0005829">
    <property type="term" value="C:cytosol"/>
    <property type="evidence" value="ECO:0007669"/>
    <property type="project" value="TreeGrafter"/>
</dbReference>
<evidence type="ECO:0000256" key="5">
    <source>
        <dbReference type="ARBA" id="ARBA00022691"/>
    </source>
</evidence>
<comment type="caution">
    <text evidence="7">Lacks conserved residue(s) required for the propagation of feature annotation.</text>
</comment>
<proteinExistence type="inferred from homology"/>
<dbReference type="EMBL" id="DUTP01000005">
    <property type="protein sequence ID" value="HHX99623.1"/>
    <property type="molecule type" value="Genomic_DNA"/>
</dbReference>
<feature type="binding site" evidence="7">
    <location>
        <position position="81"/>
    </location>
    <ligand>
        <name>S-adenosyl-L-methionine</name>
        <dbReference type="ChEBI" id="CHEBI:59789"/>
    </ligand>
</feature>
<feature type="domain" description="Ribosomal RNA adenine methylase transferase N-terminal" evidence="8">
    <location>
        <begin position="18"/>
        <end position="186"/>
    </location>
</feature>
<organism evidence="9 10">
    <name type="scientific">Candidatus Dojkabacteria bacterium</name>
    <dbReference type="NCBI Taxonomy" id="2099670"/>
    <lineage>
        <taxon>Bacteria</taxon>
        <taxon>Candidatus Dojkabacteria</taxon>
    </lineage>
</organism>
<evidence type="ECO:0000259" key="8">
    <source>
        <dbReference type="SMART" id="SM00650"/>
    </source>
</evidence>
<comment type="similarity">
    <text evidence="7">Belongs to the class I-like SAM-binding methyltransferase superfamily. rRNA adenine N(6)-methyltransferase family.</text>
</comment>
<evidence type="ECO:0000256" key="3">
    <source>
        <dbReference type="ARBA" id="ARBA00022603"/>
    </source>
</evidence>
<name>A0A832QDX6_9BACT</name>
<dbReference type="GO" id="GO:0003723">
    <property type="term" value="F:RNA binding"/>
    <property type="evidence" value="ECO:0007669"/>
    <property type="project" value="UniProtKB-UniRule"/>
</dbReference>
<reference evidence="9 10" key="1">
    <citation type="journal article" date="2020" name="Biotechnol. Biofuels">
        <title>New insights from the biogas microbiome by comprehensive genome-resolved metagenomics of nearly 1600 species originating from multiple anaerobic digesters.</title>
        <authorList>
            <person name="Campanaro S."/>
            <person name="Treu L."/>
            <person name="Rodriguez-R L.M."/>
            <person name="Kovalovszki A."/>
            <person name="Ziels R.M."/>
            <person name="Maus I."/>
            <person name="Zhu X."/>
            <person name="Kougias P.G."/>
            <person name="Basile A."/>
            <person name="Luo G."/>
            <person name="Schluter A."/>
            <person name="Konstantinidis K.T."/>
            <person name="Angelidaki I."/>
        </authorList>
    </citation>
    <scope>NUCLEOTIDE SEQUENCE [LARGE SCALE GENOMIC DNA]</scope>
    <source>
        <strain evidence="9">AS05jafATM_89</strain>
    </source>
</reference>
<dbReference type="AlphaFoldDB" id="A0A832QDX6"/>
<dbReference type="InterPro" id="IPR023165">
    <property type="entry name" value="rRNA_Ade_diMease-like_C"/>
</dbReference>
<dbReference type="Gene3D" id="3.40.50.150">
    <property type="entry name" value="Vaccinia Virus protein VP39"/>
    <property type="match status" value="1"/>
</dbReference>
<keyword evidence="3 7" id="KW-0489">Methyltransferase</keyword>
<sequence length="255" mass="29683">MIEPKRSLGQNFFVNENLAKKIVDTVLVENPELIVEIGPGHGYFSSLLQQGGKKLLLVEKDNTLAEGLLNHYPEQEVVNIDFLEWDFSQLEKFKGKKILFFGSLPYNISKRIISKVIESNFFNMSAYFIIQKEVAEKYTANTPDTTFLSLKTEIYATCKKLFDISPESFKPKPKVVSSFIMFTPQEKTFFQSKEEAENFENFLLQAYKQPRKKLQNNLKSYFPYEIGEKAKELLNLRPQHLTIEDYLFLFSKRAK</sequence>
<dbReference type="PANTHER" id="PTHR11727:SF7">
    <property type="entry name" value="DIMETHYLADENOSINE TRANSFERASE-RELATED"/>
    <property type="match status" value="1"/>
</dbReference>
<dbReference type="InterPro" id="IPR001737">
    <property type="entry name" value="KsgA/Erm"/>
</dbReference>
<keyword evidence="1" id="KW-0963">Cytoplasm</keyword>
<evidence type="ECO:0000313" key="10">
    <source>
        <dbReference type="Proteomes" id="UP000576550"/>
    </source>
</evidence>
<dbReference type="PROSITE" id="PS51689">
    <property type="entry name" value="SAM_RNA_A_N6_MT"/>
    <property type="match status" value="1"/>
</dbReference>
<dbReference type="NCBIfam" id="TIGR00755">
    <property type="entry name" value="ksgA"/>
    <property type="match status" value="1"/>
</dbReference>
<evidence type="ECO:0000313" key="9">
    <source>
        <dbReference type="EMBL" id="HHX99623.1"/>
    </source>
</evidence>
<dbReference type="PROSITE" id="PS01131">
    <property type="entry name" value="RRNA_A_DIMETH"/>
    <property type="match status" value="1"/>
</dbReference>
<keyword evidence="5 7" id="KW-0949">S-adenosyl-L-methionine</keyword>
<feature type="binding site" evidence="7">
    <location>
        <position position="38"/>
    </location>
    <ligand>
        <name>S-adenosyl-L-methionine</name>
        <dbReference type="ChEBI" id="CHEBI:59789"/>
    </ligand>
</feature>
<gene>
    <name evidence="9" type="primary">rsmA</name>
    <name evidence="9" type="ORF">GX533_03050</name>
</gene>
<evidence type="ECO:0000256" key="4">
    <source>
        <dbReference type="ARBA" id="ARBA00022679"/>
    </source>
</evidence>
<dbReference type="InterPro" id="IPR011530">
    <property type="entry name" value="rRNA_adenine_dimethylase"/>
</dbReference>
<feature type="binding site" evidence="7">
    <location>
        <position position="103"/>
    </location>
    <ligand>
        <name>S-adenosyl-L-methionine</name>
        <dbReference type="ChEBI" id="CHEBI:59789"/>
    </ligand>
</feature>
<dbReference type="Proteomes" id="UP000576550">
    <property type="component" value="Unassembled WGS sequence"/>
</dbReference>
<dbReference type="SMART" id="SM00650">
    <property type="entry name" value="rADc"/>
    <property type="match status" value="1"/>
</dbReference>
<dbReference type="EC" id="2.1.1.182" evidence="9"/>
<dbReference type="GO" id="GO:0052908">
    <property type="term" value="F:16S rRNA (adenine(1518)-N(6)/adenine(1519)-N(6))-dimethyltransferase activity"/>
    <property type="evidence" value="ECO:0007669"/>
    <property type="project" value="UniProtKB-EC"/>
</dbReference>
<dbReference type="InterPro" id="IPR029063">
    <property type="entry name" value="SAM-dependent_MTases_sf"/>
</dbReference>
<dbReference type="Gene3D" id="1.10.8.100">
    <property type="entry name" value="Ribosomal RNA adenine dimethylase-like, domain 2"/>
    <property type="match status" value="1"/>
</dbReference>
<comment type="caution">
    <text evidence="9">The sequence shown here is derived from an EMBL/GenBank/DDBJ whole genome shotgun (WGS) entry which is preliminary data.</text>
</comment>
<dbReference type="Pfam" id="PF00398">
    <property type="entry name" value="RrnaAD"/>
    <property type="match status" value="1"/>
</dbReference>
<feature type="binding site" evidence="7">
    <location>
        <position position="59"/>
    </location>
    <ligand>
        <name>S-adenosyl-L-methionine</name>
        <dbReference type="ChEBI" id="CHEBI:59789"/>
    </ligand>
</feature>